<evidence type="ECO:0000256" key="6">
    <source>
        <dbReference type="ARBA" id="ARBA00022679"/>
    </source>
</evidence>
<dbReference type="Gene3D" id="3.90.1150.10">
    <property type="entry name" value="Aspartate Aminotransferase, domain 1"/>
    <property type="match status" value="1"/>
</dbReference>
<dbReference type="UniPathway" id="UPA00135">
    <property type="reaction ID" value="UER00197"/>
</dbReference>
<feature type="binding site" evidence="12">
    <location>
        <position position="101"/>
    </location>
    <ligand>
        <name>pyridoxal 5'-phosphate</name>
        <dbReference type="ChEBI" id="CHEBI:597326"/>
    </ligand>
</feature>
<comment type="catalytic activity">
    <reaction evidence="10 12">
        <text>4-(phosphooxy)-L-threonine + 2-oxoglutarate = (R)-3-hydroxy-2-oxo-4-phosphooxybutanoate + L-glutamate</text>
        <dbReference type="Rhea" id="RHEA:16573"/>
        <dbReference type="ChEBI" id="CHEBI:16810"/>
        <dbReference type="ChEBI" id="CHEBI:29985"/>
        <dbReference type="ChEBI" id="CHEBI:58452"/>
        <dbReference type="ChEBI" id="CHEBI:58538"/>
        <dbReference type="EC" id="2.6.1.52"/>
    </reaction>
</comment>
<keyword evidence="12" id="KW-0963">Cytoplasm</keyword>
<evidence type="ECO:0000256" key="5">
    <source>
        <dbReference type="ARBA" id="ARBA00022605"/>
    </source>
</evidence>
<evidence type="ECO:0000313" key="14">
    <source>
        <dbReference type="EMBL" id="KTD63962.1"/>
    </source>
</evidence>
<dbReference type="PROSITE" id="PS00595">
    <property type="entry name" value="AA_TRANSFER_CLASS_5"/>
    <property type="match status" value="1"/>
</dbReference>
<sequence length="361" mass="40539">MRGINFGAGPAMLPESLLTEVRDEMLNWQGTGMSVLEIGHRSPECTRLLKEAEDLFRRLLSIPDDYHVLFIGGAARTHFGMIPCNFLDNKRKAGYLQTGLWSEMALEEAGKLGFAYCVASGKSNGYTTVPSQEEWVFQKDSAYIYYTPNETVNGLRLSVLPKHEDIPLIADMTSCLLTEPVSVADFDMIFAGAQKNIANAGLTVVIIKEQWLNSITNPSIPTMYDYRTFARSGSLYATPPVFNCYLAVKMLHWIENQGGVQALYEQNCEKAKRLYDYIDSSEMYQSRVEPSYRSLVNACFFLKDVSLEDRFLRQASERGLLALKGHRMVGGLRVSMYNAMNLAGVNCLIDFMSDFAKEHGV</sequence>
<feature type="binding site" evidence="12">
    <location>
        <position position="41"/>
    </location>
    <ligand>
        <name>L-glutamate</name>
        <dbReference type="ChEBI" id="CHEBI:29985"/>
    </ligand>
</feature>
<comment type="pathway">
    <text evidence="1 12">Cofactor biosynthesis; pyridoxine 5'-phosphate biosynthesis; pyridoxine 5'-phosphate from D-erythrose 4-phosphate: step 3/5.</text>
</comment>
<keyword evidence="6 12" id="KW-0808">Transferase</keyword>
<evidence type="ECO:0000256" key="9">
    <source>
        <dbReference type="ARBA" id="ARBA00023299"/>
    </source>
</evidence>
<dbReference type="PATRIC" id="fig|452.5.peg.1635"/>
<evidence type="ECO:0000256" key="2">
    <source>
        <dbReference type="ARBA" id="ARBA00005099"/>
    </source>
</evidence>
<comment type="similarity">
    <text evidence="3 12">Belongs to the class-V pyridoxal-phosphate-dependent aminotransferase family. SerC subfamily.</text>
</comment>
<evidence type="ECO:0000256" key="3">
    <source>
        <dbReference type="ARBA" id="ARBA00006904"/>
    </source>
</evidence>
<dbReference type="GO" id="GO:0008615">
    <property type="term" value="P:pyridoxine biosynthetic process"/>
    <property type="evidence" value="ECO:0007669"/>
    <property type="project" value="UniProtKB-UniRule"/>
</dbReference>
<dbReference type="InterPro" id="IPR000192">
    <property type="entry name" value="Aminotrans_V_dom"/>
</dbReference>
<dbReference type="PANTHER" id="PTHR43247">
    <property type="entry name" value="PHOSPHOSERINE AMINOTRANSFERASE"/>
    <property type="match status" value="1"/>
</dbReference>
<dbReference type="PANTHER" id="PTHR43247:SF1">
    <property type="entry name" value="PHOSPHOSERINE AMINOTRANSFERASE"/>
    <property type="match status" value="1"/>
</dbReference>
<dbReference type="HAMAP" id="MF_00160">
    <property type="entry name" value="SerC_aminotrans_5"/>
    <property type="match status" value="1"/>
</dbReference>
<dbReference type="SUPFAM" id="SSF53383">
    <property type="entry name" value="PLP-dependent transferases"/>
    <property type="match status" value="1"/>
</dbReference>
<feature type="binding site" evidence="12">
    <location>
        <begin position="75"/>
        <end position="76"/>
    </location>
    <ligand>
        <name>pyridoxal 5'-phosphate</name>
        <dbReference type="ChEBI" id="CHEBI:597326"/>
    </ligand>
</feature>
<comment type="cofactor">
    <cofactor evidence="12">
        <name>pyridoxal 5'-phosphate</name>
        <dbReference type="ChEBI" id="CHEBI:597326"/>
    </cofactor>
    <text evidence="12">Binds 1 pyridoxal phosphate per subunit.</text>
</comment>
<comment type="subunit">
    <text evidence="12">Homodimer.</text>
</comment>
<comment type="caution">
    <text evidence="12">Lacks conserved residue(s) required for the propagation of feature annotation.</text>
</comment>
<keyword evidence="9 12" id="KW-0718">Serine biosynthesis</keyword>
<dbReference type="FunFam" id="3.90.1150.10:FF:000006">
    <property type="entry name" value="Phosphoserine aminotransferase"/>
    <property type="match status" value="1"/>
</dbReference>
<organism evidence="14 15">
    <name type="scientific">Legionella spiritensis</name>
    <dbReference type="NCBI Taxonomy" id="452"/>
    <lineage>
        <taxon>Bacteria</taxon>
        <taxon>Pseudomonadati</taxon>
        <taxon>Pseudomonadota</taxon>
        <taxon>Gammaproteobacteria</taxon>
        <taxon>Legionellales</taxon>
        <taxon>Legionellaceae</taxon>
        <taxon>Legionella</taxon>
    </lineage>
</organism>
<reference evidence="14 15" key="1">
    <citation type="submission" date="2015-11" db="EMBL/GenBank/DDBJ databases">
        <title>Genomic analysis of 38 Legionella species identifies large and diverse effector repertoires.</title>
        <authorList>
            <person name="Burstein D."/>
            <person name="Amaro F."/>
            <person name="Zusman T."/>
            <person name="Lifshitz Z."/>
            <person name="Cohen O."/>
            <person name="Gilbert J.A."/>
            <person name="Pupko T."/>
            <person name="Shuman H.A."/>
            <person name="Segal G."/>
        </authorList>
    </citation>
    <scope>NUCLEOTIDE SEQUENCE [LARGE SCALE GENOMIC DNA]</scope>
    <source>
        <strain evidence="14 15">Mt.St.Helens-9</strain>
    </source>
</reference>
<evidence type="ECO:0000256" key="7">
    <source>
        <dbReference type="ARBA" id="ARBA00022898"/>
    </source>
</evidence>
<keyword evidence="8 12" id="KW-0664">Pyridoxine biosynthesis</keyword>
<name>A0A0W0Z495_LEGSP</name>
<comment type="caution">
    <text evidence="14">The sequence shown here is derived from an EMBL/GenBank/DDBJ whole genome shotgun (WGS) entry which is preliminary data.</text>
</comment>
<feature type="modified residue" description="N6-(pyridoxal phosphate)lysine" evidence="12">
    <location>
        <position position="195"/>
    </location>
</feature>
<dbReference type="GO" id="GO:0005737">
    <property type="term" value="C:cytoplasm"/>
    <property type="evidence" value="ECO:0007669"/>
    <property type="project" value="UniProtKB-SubCell"/>
</dbReference>
<dbReference type="InterPro" id="IPR022278">
    <property type="entry name" value="Pser_aminoTfrase"/>
</dbReference>
<dbReference type="UniPathway" id="UPA00244">
    <property type="reaction ID" value="UER00311"/>
</dbReference>
<feature type="domain" description="Aminotransferase class V" evidence="13">
    <location>
        <begin position="5"/>
        <end position="346"/>
    </location>
</feature>
<dbReference type="InterPro" id="IPR015422">
    <property type="entry name" value="PyrdxlP-dep_Trfase_small"/>
</dbReference>
<evidence type="ECO:0000256" key="11">
    <source>
        <dbReference type="ARBA" id="ARBA00049007"/>
    </source>
</evidence>
<keyword evidence="5 12" id="KW-0028">Amino-acid biosynthesis</keyword>
<dbReference type="NCBIfam" id="NF003764">
    <property type="entry name" value="PRK05355.1"/>
    <property type="match status" value="1"/>
</dbReference>
<dbReference type="PIRSF" id="PIRSF000525">
    <property type="entry name" value="SerC"/>
    <property type="match status" value="1"/>
</dbReference>
<dbReference type="FunFam" id="3.40.640.10:FF:000010">
    <property type="entry name" value="Phosphoserine aminotransferase"/>
    <property type="match status" value="1"/>
</dbReference>
<evidence type="ECO:0000256" key="1">
    <source>
        <dbReference type="ARBA" id="ARBA00004915"/>
    </source>
</evidence>
<dbReference type="Proteomes" id="UP000054877">
    <property type="component" value="Unassembled WGS sequence"/>
</dbReference>
<dbReference type="InterPro" id="IPR015424">
    <property type="entry name" value="PyrdxlP-dep_Trfase"/>
</dbReference>
<dbReference type="EC" id="2.6.1.52" evidence="12"/>
<accession>A0A0W0Z495</accession>
<dbReference type="EMBL" id="LNYX01000014">
    <property type="protein sequence ID" value="KTD63962.1"/>
    <property type="molecule type" value="Genomic_DNA"/>
</dbReference>
<gene>
    <name evidence="12 14" type="primary">serC</name>
    <name evidence="14" type="ORF">Lspi_1481</name>
</gene>
<dbReference type="InterPro" id="IPR020578">
    <property type="entry name" value="Aminotrans_V_PyrdxlP_BS"/>
</dbReference>
<feature type="binding site" evidence="12">
    <location>
        <position position="151"/>
    </location>
    <ligand>
        <name>pyridoxal 5'-phosphate</name>
        <dbReference type="ChEBI" id="CHEBI:597326"/>
    </ligand>
</feature>
<evidence type="ECO:0000259" key="13">
    <source>
        <dbReference type="Pfam" id="PF00266"/>
    </source>
</evidence>
<evidence type="ECO:0000313" key="15">
    <source>
        <dbReference type="Proteomes" id="UP000054877"/>
    </source>
</evidence>
<dbReference type="GO" id="GO:0030170">
    <property type="term" value="F:pyridoxal phosphate binding"/>
    <property type="evidence" value="ECO:0007669"/>
    <property type="project" value="UniProtKB-UniRule"/>
</dbReference>
<dbReference type="GO" id="GO:0004648">
    <property type="term" value="F:O-phospho-L-serine:2-oxoglutarate aminotransferase activity"/>
    <property type="evidence" value="ECO:0007669"/>
    <property type="project" value="UniProtKB-UniRule"/>
</dbReference>
<comment type="catalytic activity">
    <reaction evidence="11 12">
        <text>O-phospho-L-serine + 2-oxoglutarate = 3-phosphooxypyruvate + L-glutamate</text>
        <dbReference type="Rhea" id="RHEA:14329"/>
        <dbReference type="ChEBI" id="CHEBI:16810"/>
        <dbReference type="ChEBI" id="CHEBI:18110"/>
        <dbReference type="ChEBI" id="CHEBI:29985"/>
        <dbReference type="ChEBI" id="CHEBI:57524"/>
        <dbReference type="EC" id="2.6.1.52"/>
    </reaction>
</comment>
<proteinExistence type="inferred from homology"/>
<dbReference type="AlphaFoldDB" id="A0A0W0Z495"/>
<protein>
    <recommendedName>
        <fullName evidence="12">Phosphoserine aminotransferase</fullName>
        <ecNumber evidence="12">2.6.1.52</ecNumber>
    </recommendedName>
    <alternativeName>
        <fullName evidence="12">Phosphohydroxythreonine aminotransferase</fullName>
        <shortName evidence="12">PSAT</shortName>
    </alternativeName>
</protein>
<comment type="subcellular location">
    <subcellularLocation>
        <location evidence="12">Cytoplasm</location>
    </subcellularLocation>
</comment>
<keyword evidence="15" id="KW-1185">Reference proteome</keyword>
<feature type="binding site" evidence="12">
    <location>
        <position position="171"/>
    </location>
    <ligand>
        <name>pyridoxal 5'-phosphate</name>
        <dbReference type="ChEBI" id="CHEBI:597326"/>
    </ligand>
</feature>
<feature type="binding site" evidence="12">
    <location>
        <position position="194"/>
    </location>
    <ligand>
        <name>pyridoxal 5'-phosphate</name>
        <dbReference type="ChEBI" id="CHEBI:597326"/>
    </ligand>
</feature>
<dbReference type="Pfam" id="PF00266">
    <property type="entry name" value="Aminotran_5"/>
    <property type="match status" value="1"/>
</dbReference>
<dbReference type="STRING" id="452.Lspi_1481"/>
<dbReference type="Gene3D" id="3.40.640.10">
    <property type="entry name" value="Type I PLP-dependent aspartate aminotransferase-like (Major domain)"/>
    <property type="match status" value="1"/>
</dbReference>
<evidence type="ECO:0000256" key="8">
    <source>
        <dbReference type="ARBA" id="ARBA00023096"/>
    </source>
</evidence>
<dbReference type="OrthoDB" id="9809412at2"/>
<keyword evidence="4 12" id="KW-0032">Aminotransferase</keyword>
<dbReference type="InterPro" id="IPR015421">
    <property type="entry name" value="PyrdxlP-dep_Trfase_major"/>
</dbReference>
<dbReference type="GO" id="GO:0006564">
    <property type="term" value="P:L-serine biosynthetic process"/>
    <property type="evidence" value="ECO:0007669"/>
    <property type="project" value="UniProtKB-UniRule"/>
</dbReference>
<evidence type="ECO:0000256" key="10">
    <source>
        <dbReference type="ARBA" id="ARBA00047630"/>
    </source>
</evidence>
<evidence type="ECO:0000256" key="4">
    <source>
        <dbReference type="ARBA" id="ARBA00022576"/>
    </source>
</evidence>
<keyword evidence="7 12" id="KW-0663">Pyridoxal phosphate</keyword>
<evidence type="ECO:0000256" key="12">
    <source>
        <dbReference type="HAMAP-Rule" id="MF_00160"/>
    </source>
</evidence>
<comment type="function">
    <text evidence="12">Catalyzes the reversible conversion of 3-phosphohydroxypyruvate to phosphoserine and of 3-hydroxy-2-oxo-4-phosphonooxybutanoate to phosphohydroxythreonine.</text>
</comment>
<comment type="pathway">
    <text evidence="2 12">Amino-acid biosynthesis; L-serine biosynthesis; L-serine from 3-phospho-D-glycerate: step 2/3.</text>
</comment>